<organism evidence="2 3">
    <name type="scientific">Methanococcus voltae (strain ATCC BAA-1334 / A3)</name>
    <dbReference type="NCBI Taxonomy" id="456320"/>
    <lineage>
        <taxon>Archaea</taxon>
        <taxon>Methanobacteriati</taxon>
        <taxon>Methanobacteriota</taxon>
        <taxon>Methanomada group</taxon>
        <taxon>Methanococci</taxon>
        <taxon>Methanococcales</taxon>
        <taxon>Methanococcaceae</taxon>
        <taxon>Methanococcus</taxon>
    </lineage>
</organism>
<dbReference type="InParanoid" id="D7DV08"/>
<protein>
    <submittedName>
        <fullName evidence="2">Uncharacterized protein</fullName>
    </submittedName>
</protein>
<feature type="compositionally biased region" description="Basic and acidic residues" evidence="1">
    <location>
        <begin position="834"/>
        <end position="848"/>
    </location>
</feature>
<feature type="region of interest" description="Disordered" evidence="1">
    <location>
        <begin position="825"/>
        <end position="881"/>
    </location>
</feature>
<dbReference type="AlphaFoldDB" id="D7DV08"/>
<dbReference type="HOGENOM" id="CLU_015662_0_0_2"/>
<feature type="compositionally biased region" description="Polar residues" evidence="1">
    <location>
        <begin position="849"/>
        <end position="859"/>
    </location>
</feature>
<dbReference type="eggNOG" id="arCOG05057">
    <property type="taxonomic scope" value="Archaea"/>
</dbReference>
<evidence type="ECO:0000313" key="3">
    <source>
        <dbReference type="Proteomes" id="UP000007722"/>
    </source>
</evidence>
<proteinExistence type="predicted"/>
<dbReference type="EMBL" id="CP002057">
    <property type="protein sequence ID" value="ADI36968.1"/>
    <property type="molecule type" value="Genomic_DNA"/>
</dbReference>
<dbReference type="FunCoup" id="D7DV08">
    <property type="interactions" value="8"/>
</dbReference>
<accession>D7DV08</accession>
<dbReference type="Proteomes" id="UP000007722">
    <property type="component" value="Chromosome"/>
</dbReference>
<reference evidence="2 3" key="1">
    <citation type="submission" date="2010-05" db="EMBL/GenBank/DDBJ databases">
        <title>Complete sequence of Methanococcus voltae A3.</title>
        <authorList>
            <consortium name="US DOE Joint Genome Institute"/>
            <person name="Lucas S."/>
            <person name="Copeland A."/>
            <person name="Lapidus A."/>
            <person name="Cheng J.-F."/>
            <person name="Bruce D."/>
            <person name="Goodwin L."/>
            <person name="Pitluck S."/>
            <person name="Lowry S."/>
            <person name="Clum A."/>
            <person name="Land M."/>
            <person name="Hauser L."/>
            <person name="Kyrpides N."/>
            <person name="Mikhailova N."/>
            <person name="Whitman W.B."/>
            <person name="Woyke T."/>
        </authorList>
    </citation>
    <scope>NUCLEOTIDE SEQUENCE [LARGE SCALE GENOMIC DNA]</scope>
    <source>
        <strain evidence="3">ATCC BAA-1334 / A3</strain>
    </source>
</reference>
<gene>
    <name evidence="2" type="ordered locus">Mvol_1311</name>
</gene>
<evidence type="ECO:0000313" key="2">
    <source>
        <dbReference type="EMBL" id="ADI36968.1"/>
    </source>
</evidence>
<dbReference type="KEGG" id="mvo:Mvol_1311"/>
<sequence>MKIKFKAVLTLFLLLISITSGFCEDEEGVKISKIWNQGQNPMEGGPMIDTSSPIIYLSLVNYDEYQQNVKVIATWDENTWESPYIPIPPNKHVEKIVEVQPKFTEIGENDLDIELINDNGENVGSESITIDVRSPIDVKYINCSDSYSKEDKKNVEYCAGNWFTTTLESNPYAQSDYEVITWISAVSTDYDDDSSEADENDENVYYNGVNDKKTLYISLNSEKEVSFKIPKIECEDNQFKIQVHTQTMGLHSYTTNEQETVKKKVDEYITYDLEETEKLFSFPVILNNFEVLTTINDSYDDLIKDYYSKYQIQDKEIMDYLNSGIYGNSNMMPRAYLKNERYPVVLKLNYTNNYDEDLSLNVQIKDNDGYIIYDKSSKFEESEDTTQYVVANVMPDKTTLNIITELKTSSGYLINNPEEDIDGEYIEVPPVSIKNVEYPNDDDVQRISDHSGNILVGKTYPLKITLKNIYNKTINGTLEFSDEFVDGAVNYSEKEIKFRLSAHETKTYTINISFDREINGDIDVKAIIPNKITEEDHGLKLHFNVFNIFKVGEVKYNNTVLPRATVVGDTGGLFVPQPVAGFENEAYITIRNKLSVPVDCTMQIETYDLKGNLRAESNLINTQLAPGYSTLDYETFNFQIKYDEGFNGYTLLRIKPFNEFKDFEYCYFIGSTSTIDPQMNAKIGRFSNIDILSKIKSNTIESTTVLAPINIYDFETQENGLSLKLSSGLVSVYPVDLNLEYWITIYKDDEEIYESTPKNIYLHSMEVKPITLNFNDKLNDGKVYTVEINTKIPDFVSENGVLKPIVLKKSIKVKYENGVNSIIEDDELDTEETGDNKPTENENNRNNEDGNSQTSTENQYDNEDSNNTTNDEQNEDNNSDDLVSNIFNSITGAIKSIPFIGGFIN</sequence>
<evidence type="ECO:0000256" key="1">
    <source>
        <dbReference type="SAM" id="MobiDB-lite"/>
    </source>
</evidence>
<dbReference type="OrthoDB" id="65851at2157"/>
<name>D7DV08_METV3</name>
<keyword evidence="3" id="KW-1185">Reference proteome</keyword>
<dbReference type="STRING" id="456320.Mvol_1311"/>